<keyword evidence="1" id="KW-0175">Coiled coil</keyword>
<keyword evidence="4" id="KW-1185">Reference proteome</keyword>
<dbReference type="Proteomes" id="UP001521785">
    <property type="component" value="Unassembled WGS sequence"/>
</dbReference>
<comment type="caution">
    <text evidence="3">The sequence shown here is derived from an EMBL/GenBank/DDBJ whole genome shotgun (WGS) entry which is preliminary data.</text>
</comment>
<feature type="compositionally biased region" description="Polar residues" evidence="2">
    <location>
        <begin position="181"/>
        <end position="222"/>
    </location>
</feature>
<dbReference type="EMBL" id="JAKJXO020000025">
    <property type="protein sequence ID" value="KAL1591539.1"/>
    <property type="molecule type" value="Genomic_DNA"/>
</dbReference>
<feature type="compositionally biased region" description="Polar residues" evidence="2">
    <location>
        <begin position="412"/>
        <end position="427"/>
    </location>
</feature>
<evidence type="ECO:0000313" key="4">
    <source>
        <dbReference type="Proteomes" id="UP001521785"/>
    </source>
</evidence>
<feature type="compositionally biased region" description="Acidic residues" evidence="2">
    <location>
        <begin position="33"/>
        <end position="50"/>
    </location>
</feature>
<evidence type="ECO:0000313" key="3">
    <source>
        <dbReference type="EMBL" id="KAL1591539.1"/>
    </source>
</evidence>
<evidence type="ECO:0000256" key="1">
    <source>
        <dbReference type="SAM" id="Coils"/>
    </source>
</evidence>
<protein>
    <submittedName>
        <fullName evidence="3">Uncharacterized protein</fullName>
    </submittedName>
</protein>
<name>A0ABR3QI18_9PLEO</name>
<feature type="region of interest" description="Disordered" evidence="2">
    <location>
        <begin position="1"/>
        <end position="56"/>
    </location>
</feature>
<feature type="coiled-coil region" evidence="1">
    <location>
        <begin position="469"/>
        <end position="496"/>
    </location>
</feature>
<reference evidence="3 4" key="1">
    <citation type="submission" date="2024-02" db="EMBL/GenBank/DDBJ databases">
        <title>De novo assembly and annotation of 12 fungi associated with fruit tree decline syndrome in Ontario, Canada.</title>
        <authorList>
            <person name="Sulman M."/>
            <person name="Ellouze W."/>
            <person name="Ilyukhin E."/>
        </authorList>
    </citation>
    <scope>NUCLEOTIDE SEQUENCE [LARGE SCALE GENOMIC DNA]</scope>
    <source>
        <strain evidence="3 4">M42-189</strain>
    </source>
</reference>
<organism evidence="3 4">
    <name type="scientific">Paraconiothyrium brasiliense</name>
    <dbReference type="NCBI Taxonomy" id="300254"/>
    <lineage>
        <taxon>Eukaryota</taxon>
        <taxon>Fungi</taxon>
        <taxon>Dikarya</taxon>
        <taxon>Ascomycota</taxon>
        <taxon>Pezizomycotina</taxon>
        <taxon>Dothideomycetes</taxon>
        <taxon>Pleosporomycetidae</taxon>
        <taxon>Pleosporales</taxon>
        <taxon>Massarineae</taxon>
        <taxon>Didymosphaeriaceae</taxon>
        <taxon>Paraconiothyrium</taxon>
    </lineage>
</organism>
<proteinExistence type="predicted"/>
<gene>
    <name evidence="3" type="ORF">SLS60_011931</name>
</gene>
<feature type="region of interest" description="Disordered" evidence="2">
    <location>
        <begin position="169"/>
        <end position="234"/>
    </location>
</feature>
<evidence type="ECO:0000256" key="2">
    <source>
        <dbReference type="SAM" id="MobiDB-lite"/>
    </source>
</evidence>
<feature type="region of interest" description="Disordered" evidence="2">
    <location>
        <begin position="411"/>
        <end position="430"/>
    </location>
</feature>
<accession>A0ABR3QI18</accession>
<sequence>MPVNDGGQPRNFSLEAASRQYNQSFAENAYGGDSDDEDEDEDEDEMEVDVTPDAPPSKAIKAFYMSATEAVRDLLGSGDIEQSKKEIRDMNLVIESQNELCSERKDAHKIQVDAFAVYRTAKDTYSANSTTANREKLDKAYESLGSCITRWGYPPIWLDYFMKRSEGKNPIRNDSGIPQPGGSTSRGARTGKNTSGSSHNGGHTNVSDLPETSQPGSSSASGGNMDLDPPNPLHHPEHGKCIGCLPKVGRDKFGNKVQLDCDFMFEDPFLVLSCHQVTHTWAQNYDFLPKDKQIDLRDAGWALAKEPSQIKEDKGKPIFRGWYSKQSSESKRGAGWAKILLKDNSIAVINRSNLRKIYGQSWADQWIDEYLASKSLRGDWHHLRENRAPHRLEYHPQQHLLPWNTIREHQSEFSGSDSGSDTAPQASRTRHDIALAPSGVRSTRARTLKSASTAIDTGRKNDEAALVPRAVYNTNVKALNRRMDNVESQLEELIHRMKRF</sequence>